<evidence type="ECO:0008006" key="4">
    <source>
        <dbReference type="Google" id="ProtNLM"/>
    </source>
</evidence>
<feature type="region of interest" description="Disordered" evidence="1">
    <location>
        <begin position="92"/>
        <end position="123"/>
    </location>
</feature>
<organism evidence="2 3">
    <name type="scientific">Hibiscus syriacus</name>
    <name type="common">Rose of Sharon</name>
    <dbReference type="NCBI Taxonomy" id="106335"/>
    <lineage>
        <taxon>Eukaryota</taxon>
        <taxon>Viridiplantae</taxon>
        <taxon>Streptophyta</taxon>
        <taxon>Embryophyta</taxon>
        <taxon>Tracheophyta</taxon>
        <taxon>Spermatophyta</taxon>
        <taxon>Magnoliopsida</taxon>
        <taxon>eudicotyledons</taxon>
        <taxon>Gunneridae</taxon>
        <taxon>Pentapetalae</taxon>
        <taxon>rosids</taxon>
        <taxon>malvids</taxon>
        <taxon>Malvales</taxon>
        <taxon>Malvaceae</taxon>
        <taxon>Malvoideae</taxon>
        <taxon>Hibiscus</taxon>
    </lineage>
</organism>
<keyword evidence="3" id="KW-1185">Reference proteome</keyword>
<name>A0A6A2WUF5_HIBSY</name>
<sequence>MEKQGGFTFMYIQAKFQVARIKASLYVASREGIIKDYLPQFLSDSLPLHEVPMEMTHRHVETNPHFIEDPDGTTPEQRHYLPASLLPRRCHNRCAPLRGPEDQDQHPHPLGSSLPEPHHGSQHHHHYMLGCRLQYKMRIDTPNYDHNPHRFKVTSATAGIPKIIILTLVLFSQGTIKPALWHGLRQLSVLSRLGLPAQCRCSLLANFTNPNEKVNIDFRHMYLGLYFENSLISTQYIEPFSAAKGETKFANIQTITSQVKLSREETILFRNQIANNQVIFTVKGVFRARSKLGCLFKKPYWLHGYCGIIASSPPTGS</sequence>
<dbReference type="AlphaFoldDB" id="A0A6A2WUF5"/>
<gene>
    <name evidence="2" type="ORF">F3Y22_tig00112742pilonHSYRG00004</name>
</gene>
<comment type="caution">
    <text evidence="2">The sequence shown here is derived from an EMBL/GenBank/DDBJ whole genome shotgun (WGS) entry which is preliminary data.</text>
</comment>
<dbReference type="EMBL" id="VEPZ02001643">
    <property type="protein sequence ID" value="KAE8664601.1"/>
    <property type="molecule type" value="Genomic_DNA"/>
</dbReference>
<dbReference type="Proteomes" id="UP000436088">
    <property type="component" value="Unassembled WGS sequence"/>
</dbReference>
<evidence type="ECO:0000256" key="1">
    <source>
        <dbReference type="SAM" id="MobiDB-lite"/>
    </source>
</evidence>
<evidence type="ECO:0000313" key="2">
    <source>
        <dbReference type="EMBL" id="KAE8664601.1"/>
    </source>
</evidence>
<evidence type="ECO:0000313" key="3">
    <source>
        <dbReference type="Proteomes" id="UP000436088"/>
    </source>
</evidence>
<protein>
    <recommendedName>
        <fullName evidence="4">Late embryogenesis abundant protein LEA-2 subgroup domain-containing protein</fullName>
    </recommendedName>
</protein>
<accession>A0A6A2WUF5</accession>
<reference evidence="2" key="1">
    <citation type="submission" date="2019-09" db="EMBL/GenBank/DDBJ databases">
        <title>Draft genome information of white flower Hibiscus syriacus.</title>
        <authorList>
            <person name="Kim Y.-M."/>
        </authorList>
    </citation>
    <scope>NUCLEOTIDE SEQUENCE [LARGE SCALE GENOMIC DNA]</scope>
    <source>
        <strain evidence="2">YM2019G1</strain>
    </source>
</reference>
<proteinExistence type="predicted"/>